<dbReference type="PANTHER" id="PTHR45138:SF9">
    <property type="entry name" value="DIGUANYLATE CYCLASE DGCM-RELATED"/>
    <property type="match status" value="1"/>
</dbReference>
<dbReference type="PROSITE" id="PS50887">
    <property type="entry name" value="GGDEF"/>
    <property type="match status" value="1"/>
</dbReference>
<feature type="domain" description="GGDEF" evidence="3">
    <location>
        <begin position="213"/>
        <end position="334"/>
    </location>
</feature>
<dbReference type="SUPFAM" id="SSF55073">
    <property type="entry name" value="Nucleotide cyclase"/>
    <property type="match status" value="1"/>
</dbReference>
<keyword evidence="2" id="KW-1133">Transmembrane helix</keyword>
<evidence type="ECO:0000256" key="2">
    <source>
        <dbReference type="SAM" id="Phobius"/>
    </source>
</evidence>
<keyword evidence="2" id="KW-0812">Transmembrane</keyword>
<dbReference type="Gene3D" id="3.30.70.270">
    <property type="match status" value="1"/>
</dbReference>
<keyword evidence="5" id="KW-1185">Reference proteome</keyword>
<dbReference type="InterPro" id="IPR000160">
    <property type="entry name" value="GGDEF_dom"/>
</dbReference>
<feature type="compositionally biased region" description="Basic and acidic residues" evidence="1">
    <location>
        <begin position="327"/>
        <end position="338"/>
    </location>
</feature>
<dbReference type="GO" id="GO:0052621">
    <property type="term" value="F:diguanylate cyclase activity"/>
    <property type="evidence" value="ECO:0007669"/>
    <property type="project" value="TreeGrafter"/>
</dbReference>
<dbReference type="InterPro" id="IPR029787">
    <property type="entry name" value="Nucleotide_cyclase"/>
</dbReference>
<proteinExistence type="predicted"/>
<sequence length="344" mass="36356">MRVMRGVPRADAGGMGLVDASIRWLHGTRGLLALTLAVMAVIIFAALRWSVNPHASVVPWLTVGTLLAVLSGLTVLLPERAWVRPLILALAIVGLGVLLAACRTAEGLVSIALALITAAQLAAFAFPAPQAVPLVGLALATITVGMVAAPAQFHPMTWVAVTVMTVASTSLLGYVTHRLRHHATTDDLTGALARRTLLESLATLLHESRRTGMALAVVSADVDDFKLINDTRGHLAGDEVLVSLVATWRSSEHGAPPVIGRIGGDEFVVLLPGYDETRATDWVARTQSASTAPWSAGIAVAGRDDTVHDLLHRADVSLYAAKRTRRRDGAAPDRRLSEPHSPSA</sequence>
<dbReference type="PANTHER" id="PTHR45138">
    <property type="entry name" value="REGULATORY COMPONENTS OF SENSORY TRANSDUCTION SYSTEM"/>
    <property type="match status" value="1"/>
</dbReference>
<feature type="transmembrane region" description="Helical" evidence="2">
    <location>
        <begin position="107"/>
        <end position="126"/>
    </location>
</feature>
<evidence type="ECO:0000313" key="4">
    <source>
        <dbReference type="EMBL" id="GEP71012.1"/>
    </source>
</evidence>
<dbReference type="Pfam" id="PF00990">
    <property type="entry name" value="GGDEF"/>
    <property type="match status" value="1"/>
</dbReference>
<feature type="transmembrane region" description="Helical" evidence="2">
    <location>
        <begin position="82"/>
        <end position="101"/>
    </location>
</feature>
<feature type="transmembrane region" description="Helical" evidence="2">
    <location>
        <begin position="57"/>
        <end position="77"/>
    </location>
</feature>
<dbReference type="InterPro" id="IPR050469">
    <property type="entry name" value="Diguanylate_Cyclase"/>
</dbReference>
<dbReference type="AlphaFoldDB" id="A0A512PIQ2"/>
<reference evidence="4 5" key="1">
    <citation type="submission" date="2019-07" db="EMBL/GenBank/DDBJ databases">
        <title>Whole genome shotgun sequence of Cellulomonas soli NBRC 109434.</title>
        <authorList>
            <person name="Hosoyama A."/>
            <person name="Uohara A."/>
            <person name="Ohji S."/>
            <person name="Ichikawa N."/>
        </authorList>
    </citation>
    <scope>NUCLEOTIDE SEQUENCE [LARGE SCALE GENOMIC DNA]</scope>
    <source>
        <strain evidence="4 5">NBRC 109434</strain>
    </source>
</reference>
<dbReference type="Proteomes" id="UP000321798">
    <property type="component" value="Unassembled WGS sequence"/>
</dbReference>
<dbReference type="NCBIfam" id="TIGR00254">
    <property type="entry name" value="GGDEF"/>
    <property type="match status" value="1"/>
</dbReference>
<accession>A0A512PIQ2</accession>
<organism evidence="4 5">
    <name type="scientific">Cellulomonas soli</name>
    <dbReference type="NCBI Taxonomy" id="931535"/>
    <lineage>
        <taxon>Bacteria</taxon>
        <taxon>Bacillati</taxon>
        <taxon>Actinomycetota</taxon>
        <taxon>Actinomycetes</taxon>
        <taxon>Micrococcales</taxon>
        <taxon>Cellulomonadaceae</taxon>
        <taxon>Cellulomonas</taxon>
    </lineage>
</organism>
<comment type="caution">
    <text evidence="4">The sequence shown here is derived from an EMBL/GenBank/DDBJ whole genome shotgun (WGS) entry which is preliminary data.</text>
</comment>
<name>A0A512PIQ2_9CELL</name>
<dbReference type="InterPro" id="IPR043128">
    <property type="entry name" value="Rev_trsase/Diguanyl_cyclase"/>
</dbReference>
<gene>
    <name evidence="4" type="ORF">CSO01_37270</name>
</gene>
<evidence type="ECO:0000256" key="1">
    <source>
        <dbReference type="SAM" id="MobiDB-lite"/>
    </source>
</evidence>
<dbReference type="SMART" id="SM00267">
    <property type="entry name" value="GGDEF"/>
    <property type="match status" value="1"/>
</dbReference>
<protein>
    <recommendedName>
        <fullName evidence="3">GGDEF domain-containing protein</fullName>
    </recommendedName>
</protein>
<dbReference type="EMBL" id="BKAL01000021">
    <property type="protein sequence ID" value="GEP71012.1"/>
    <property type="molecule type" value="Genomic_DNA"/>
</dbReference>
<feature type="transmembrane region" description="Helical" evidence="2">
    <location>
        <begin position="31"/>
        <end position="51"/>
    </location>
</feature>
<dbReference type="CDD" id="cd01949">
    <property type="entry name" value="GGDEF"/>
    <property type="match status" value="1"/>
</dbReference>
<feature type="transmembrane region" description="Helical" evidence="2">
    <location>
        <begin position="131"/>
        <end position="151"/>
    </location>
</feature>
<evidence type="ECO:0000259" key="3">
    <source>
        <dbReference type="PROSITE" id="PS50887"/>
    </source>
</evidence>
<feature type="transmembrane region" description="Helical" evidence="2">
    <location>
        <begin position="157"/>
        <end position="175"/>
    </location>
</feature>
<keyword evidence="2" id="KW-0472">Membrane</keyword>
<evidence type="ECO:0000313" key="5">
    <source>
        <dbReference type="Proteomes" id="UP000321798"/>
    </source>
</evidence>
<feature type="region of interest" description="Disordered" evidence="1">
    <location>
        <begin position="324"/>
        <end position="344"/>
    </location>
</feature>